<dbReference type="InterPro" id="IPR029057">
    <property type="entry name" value="PRTase-like"/>
</dbReference>
<reference evidence="3" key="1">
    <citation type="submission" date="2022-05" db="EMBL/GenBank/DDBJ databases">
        <title>Jatrophihabitans sp. SB3-54 whole genome sequence.</title>
        <authorList>
            <person name="Suh M.K."/>
            <person name="Eom M.K."/>
            <person name="Kim J.S."/>
            <person name="Kim H.S."/>
            <person name="Do H.E."/>
            <person name="Shin Y.K."/>
            <person name="Lee J.-S."/>
        </authorList>
    </citation>
    <scope>NUCLEOTIDE SEQUENCE</scope>
    <source>
        <strain evidence="3">SB3-54</strain>
    </source>
</reference>
<dbReference type="RefSeq" id="WP_269442658.1">
    <property type="nucleotide sequence ID" value="NZ_CP097463.1"/>
</dbReference>
<sequence>MTGLLVSLVDLVLPRECAGCGRPGTLLCAGCLPGAGPVPVPSAVLPVLAAGRYDGGLRRAIVRYKERDRRELAGPLGAALASAVAALAASDTAAAPVLVPVPSSPRAARERGGDHVLRLARHAARRTATPLVPALSLARRVRDSAGLHRDERAANLAGAMRATGPLGSGRAVIVDDIVTTGATLHEAARALREAGWTILGGAAVAATPRRAGSAGR</sequence>
<name>A0ABY7JYA1_9ACTN</name>
<dbReference type="InterPro" id="IPR051910">
    <property type="entry name" value="ComF/GntX_DNA_util-trans"/>
</dbReference>
<gene>
    <name evidence="3" type="ORF">M6B22_16525</name>
</gene>
<dbReference type="EMBL" id="CP097463">
    <property type="protein sequence ID" value="WAX56129.1"/>
    <property type="molecule type" value="Genomic_DNA"/>
</dbReference>
<evidence type="ECO:0000259" key="2">
    <source>
        <dbReference type="Pfam" id="PF00156"/>
    </source>
</evidence>
<dbReference type="PANTHER" id="PTHR47505">
    <property type="entry name" value="DNA UTILIZATION PROTEIN YHGH"/>
    <property type="match status" value="1"/>
</dbReference>
<proteinExistence type="inferred from homology"/>
<dbReference type="Gene3D" id="3.40.50.2020">
    <property type="match status" value="1"/>
</dbReference>
<dbReference type="PANTHER" id="PTHR47505:SF1">
    <property type="entry name" value="DNA UTILIZATION PROTEIN YHGH"/>
    <property type="match status" value="1"/>
</dbReference>
<accession>A0ABY7JYA1</accession>
<feature type="domain" description="Phosphoribosyltransferase" evidence="2">
    <location>
        <begin position="162"/>
        <end position="210"/>
    </location>
</feature>
<organism evidence="3 4">
    <name type="scientific">Jatrophihabitans cynanchi</name>
    <dbReference type="NCBI Taxonomy" id="2944128"/>
    <lineage>
        <taxon>Bacteria</taxon>
        <taxon>Bacillati</taxon>
        <taxon>Actinomycetota</taxon>
        <taxon>Actinomycetes</taxon>
        <taxon>Jatrophihabitantales</taxon>
        <taxon>Jatrophihabitantaceae</taxon>
        <taxon>Jatrophihabitans</taxon>
    </lineage>
</organism>
<evidence type="ECO:0000313" key="4">
    <source>
        <dbReference type="Proteomes" id="UP001164693"/>
    </source>
</evidence>
<dbReference type="CDD" id="cd06223">
    <property type="entry name" value="PRTases_typeI"/>
    <property type="match status" value="1"/>
</dbReference>
<dbReference type="Pfam" id="PF00156">
    <property type="entry name" value="Pribosyltran"/>
    <property type="match status" value="1"/>
</dbReference>
<dbReference type="SUPFAM" id="SSF53271">
    <property type="entry name" value="PRTase-like"/>
    <property type="match status" value="1"/>
</dbReference>
<comment type="similarity">
    <text evidence="1">Belongs to the ComF/GntX family.</text>
</comment>
<dbReference type="Proteomes" id="UP001164693">
    <property type="component" value="Chromosome"/>
</dbReference>
<evidence type="ECO:0000256" key="1">
    <source>
        <dbReference type="ARBA" id="ARBA00008007"/>
    </source>
</evidence>
<evidence type="ECO:0000313" key="3">
    <source>
        <dbReference type="EMBL" id="WAX56129.1"/>
    </source>
</evidence>
<keyword evidence="4" id="KW-1185">Reference proteome</keyword>
<protein>
    <recommendedName>
        <fullName evidence="2">Phosphoribosyltransferase domain-containing protein</fullName>
    </recommendedName>
</protein>
<dbReference type="InterPro" id="IPR000836">
    <property type="entry name" value="PRTase_dom"/>
</dbReference>